<sequence length="208" mass="24837">MKYLFQKGNKINQGRKQTLKERKKRSIVAKEKGFGKWMNGRKLSEKHRKNISIGNMGRIFTEETKNKIRKSNTGKKHTEESKNKNREAHIGKKHSIKTKQLLRKISLKNARRGENHPDWKGGISKIRYPREFNNELKLKIRTRDNFTCCLCGQTEREELEELNRVLCINHIDFDKNNCKENNLNTLCLRCNVKINREREYWSDYFINK</sequence>
<feature type="domain" description="Nuclease associated modular" evidence="2">
    <location>
        <begin position="90"/>
        <end position="106"/>
    </location>
</feature>
<gene>
    <name evidence="3" type="ORF">A2W05_07155</name>
</gene>
<feature type="region of interest" description="Disordered" evidence="1">
    <location>
        <begin position="62"/>
        <end position="95"/>
    </location>
</feature>
<dbReference type="SMART" id="SM00496">
    <property type="entry name" value="IENR2"/>
    <property type="match status" value="4"/>
</dbReference>
<accession>A0A1F7RZQ3</accession>
<dbReference type="GO" id="GO:0003677">
    <property type="term" value="F:DNA binding"/>
    <property type="evidence" value="ECO:0007669"/>
    <property type="project" value="InterPro"/>
</dbReference>
<evidence type="ECO:0000313" key="4">
    <source>
        <dbReference type="Proteomes" id="UP000178797"/>
    </source>
</evidence>
<dbReference type="Proteomes" id="UP000178797">
    <property type="component" value="Unassembled WGS sequence"/>
</dbReference>
<dbReference type="EMBL" id="MGDE01000087">
    <property type="protein sequence ID" value="OGL46474.1"/>
    <property type="molecule type" value="Genomic_DNA"/>
</dbReference>
<feature type="compositionally biased region" description="Basic and acidic residues" evidence="1">
    <location>
        <begin position="76"/>
        <end position="90"/>
    </location>
</feature>
<dbReference type="InterPro" id="IPR003611">
    <property type="entry name" value="NUMOD3"/>
</dbReference>
<dbReference type="AlphaFoldDB" id="A0A1F7RZQ3"/>
<proteinExistence type="predicted"/>
<feature type="domain" description="Nuclease associated modular" evidence="2">
    <location>
        <begin position="56"/>
        <end position="72"/>
    </location>
</feature>
<protein>
    <recommendedName>
        <fullName evidence="2">Nuclease associated modular domain-containing protein</fullName>
    </recommendedName>
</protein>
<comment type="caution">
    <text evidence="3">The sequence shown here is derived from an EMBL/GenBank/DDBJ whole genome shotgun (WGS) entry which is preliminary data.</text>
</comment>
<organism evidence="3 4">
    <name type="scientific">Candidatus Schekmanbacteria bacterium RBG_16_38_10</name>
    <dbReference type="NCBI Taxonomy" id="1817879"/>
    <lineage>
        <taxon>Bacteria</taxon>
        <taxon>Candidatus Schekmaniibacteriota</taxon>
    </lineage>
</organism>
<reference evidence="3 4" key="1">
    <citation type="journal article" date="2016" name="Nat. Commun.">
        <title>Thousands of microbial genomes shed light on interconnected biogeochemical processes in an aquifer system.</title>
        <authorList>
            <person name="Anantharaman K."/>
            <person name="Brown C.T."/>
            <person name="Hug L.A."/>
            <person name="Sharon I."/>
            <person name="Castelle C.J."/>
            <person name="Probst A.J."/>
            <person name="Thomas B.C."/>
            <person name="Singh A."/>
            <person name="Wilkins M.J."/>
            <person name="Karaoz U."/>
            <person name="Brodie E.L."/>
            <person name="Williams K.H."/>
            <person name="Hubbard S.S."/>
            <person name="Banfield J.F."/>
        </authorList>
    </citation>
    <scope>NUCLEOTIDE SEQUENCE [LARGE SCALE GENOMIC DNA]</scope>
</reference>
<evidence type="ECO:0000313" key="3">
    <source>
        <dbReference type="EMBL" id="OGL46474.1"/>
    </source>
</evidence>
<feature type="domain" description="Nuclease associated modular" evidence="2">
    <location>
        <begin position="39"/>
        <end position="55"/>
    </location>
</feature>
<evidence type="ECO:0000259" key="2">
    <source>
        <dbReference type="SMART" id="SM00496"/>
    </source>
</evidence>
<evidence type="ECO:0000256" key="1">
    <source>
        <dbReference type="SAM" id="MobiDB-lite"/>
    </source>
</evidence>
<feature type="domain" description="Nuclease associated modular" evidence="2">
    <location>
        <begin position="73"/>
        <end position="89"/>
    </location>
</feature>
<name>A0A1F7RZQ3_9BACT</name>
<dbReference type="Pfam" id="PF07460">
    <property type="entry name" value="NUMOD3"/>
    <property type="match status" value="1"/>
</dbReference>